<organism evidence="3 4">
    <name type="scientific">Acetanaerobacterium elongatum</name>
    <dbReference type="NCBI Taxonomy" id="258515"/>
    <lineage>
        <taxon>Bacteria</taxon>
        <taxon>Bacillati</taxon>
        <taxon>Bacillota</taxon>
        <taxon>Clostridia</taxon>
        <taxon>Eubacteriales</taxon>
        <taxon>Oscillospiraceae</taxon>
        <taxon>Acetanaerobacterium</taxon>
    </lineage>
</organism>
<keyword evidence="1" id="KW-1133">Transmembrane helix</keyword>
<keyword evidence="4" id="KW-1185">Reference proteome</keyword>
<feature type="transmembrane region" description="Helical" evidence="1">
    <location>
        <begin position="173"/>
        <end position="192"/>
    </location>
</feature>
<dbReference type="STRING" id="258515.SAMN05192585_13519"/>
<dbReference type="PANTHER" id="PTHR36927">
    <property type="entry name" value="BLR4337 PROTEIN"/>
    <property type="match status" value="1"/>
</dbReference>
<evidence type="ECO:0000259" key="2">
    <source>
        <dbReference type="Pfam" id="PF01757"/>
    </source>
</evidence>
<dbReference type="EMBL" id="FNID01000035">
    <property type="protein sequence ID" value="SDN84701.1"/>
    <property type="molecule type" value="Genomic_DNA"/>
</dbReference>
<feature type="transmembrane region" description="Helical" evidence="1">
    <location>
        <begin position="227"/>
        <end position="246"/>
    </location>
</feature>
<feature type="transmembrane region" description="Helical" evidence="1">
    <location>
        <begin position="12"/>
        <end position="29"/>
    </location>
</feature>
<reference evidence="3 4" key="1">
    <citation type="submission" date="2016-10" db="EMBL/GenBank/DDBJ databases">
        <authorList>
            <person name="de Groot N.N."/>
        </authorList>
    </citation>
    <scope>NUCLEOTIDE SEQUENCE [LARGE SCALE GENOMIC DNA]</scope>
    <source>
        <strain evidence="3 4">CGMCC 1.5012</strain>
    </source>
</reference>
<keyword evidence="1" id="KW-0812">Transmembrane</keyword>
<dbReference type="GO" id="GO:0016747">
    <property type="term" value="F:acyltransferase activity, transferring groups other than amino-acyl groups"/>
    <property type="evidence" value="ECO:0007669"/>
    <property type="project" value="InterPro"/>
</dbReference>
<feature type="domain" description="Acyltransferase 3" evidence="2">
    <location>
        <begin position="4"/>
        <end position="336"/>
    </location>
</feature>
<name>A0A1H0EQQ7_9FIRM</name>
<feature type="transmembrane region" description="Helical" evidence="1">
    <location>
        <begin position="198"/>
        <end position="215"/>
    </location>
</feature>
<dbReference type="Pfam" id="PF01757">
    <property type="entry name" value="Acyl_transf_3"/>
    <property type="match status" value="1"/>
</dbReference>
<evidence type="ECO:0000313" key="3">
    <source>
        <dbReference type="EMBL" id="SDN84701.1"/>
    </source>
</evidence>
<proteinExistence type="predicted"/>
<keyword evidence="1" id="KW-0472">Membrane</keyword>
<keyword evidence="3" id="KW-0012">Acyltransferase</keyword>
<evidence type="ECO:0000313" key="4">
    <source>
        <dbReference type="Proteomes" id="UP000199182"/>
    </source>
</evidence>
<dbReference type="InterPro" id="IPR002656">
    <property type="entry name" value="Acyl_transf_3_dom"/>
</dbReference>
<feature type="transmembrane region" description="Helical" evidence="1">
    <location>
        <begin position="317"/>
        <end position="338"/>
    </location>
</feature>
<feature type="transmembrane region" description="Helical" evidence="1">
    <location>
        <begin position="252"/>
        <end position="273"/>
    </location>
</feature>
<feature type="transmembrane region" description="Helical" evidence="1">
    <location>
        <begin position="285"/>
        <end position="311"/>
    </location>
</feature>
<dbReference type="Proteomes" id="UP000199182">
    <property type="component" value="Unassembled WGS sequence"/>
</dbReference>
<dbReference type="OrthoDB" id="5446016at2"/>
<dbReference type="InterPro" id="IPR050623">
    <property type="entry name" value="Glucan_succinyl_AcylTrfase"/>
</dbReference>
<protein>
    <submittedName>
        <fullName evidence="3">Surface polysaccharide O-acyltransferase, integral membrane enzyme</fullName>
    </submittedName>
</protein>
<accession>A0A1H0EQQ7</accession>
<dbReference type="AlphaFoldDB" id="A0A1H0EQQ7"/>
<evidence type="ECO:0000256" key="1">
    <source>
        <dbReference type="SAM" id="Phobius"/>
    </source>
</evidence>
<dbReference type="RefSeq" id="WP_092642440.1">
    <property type="nucleotide sequence ID" value="NZ_FNID01000035.1"/>
</dbReference>
<sequence length="362" mass="41613">MRRHYIDNLRSLCILLLFPYHTCMVYNTWESFYVHGQNVEPLADFIIFSSPWFMPLMFVLAGISASLALEKRTAGQFIKERFFKLFIPLLFGIVLVVPAQSYFAERFHNGYTGGYFKQYILFFTTKGAETDFCGGFTVGHLWFLAYLFIISLLALPVMLWYNKRGKQLNASRLTLPWLLPMCLIPLLFKPLLDFSGKSIGEFFTLFMLGFFVLSREEVLKRLEYRRWPLTALGLALLAGEFVFYFLGNSIGWVAYDIMKRIAGWVCILAILGLGRRFLNFTGKAASYFVLASFPVYIYHQTWLVAAAYYALALTNIVPLQVVIIMAASFILSIATYEITRRFSVTRFMFGIKAPKLTLPDSV</sequence>
<feature type="transmembrane region" description="Helical" evidence="1">
    <location>
        <begin position="141"/>
        <end position="161"/>
    </location>
</feature>
<feature type="transmembrane region" description="Helical" evidence="1">
    <location>
        <begin position="82"/>
        <end position="103"/>
    </location>
</feature>
<dbReference type="PANTHER" id="PTHR36927:SF3">
    <property type="entry name" value="GLUCANS BIOSYNTHESIS PROTEIN C"/>
    <property type="match status" value="1"/>
</dbReference>
<feature type="transmembrane region" description="Helical" evidence="1">
    <location>
        <begin position="49"/>
        <end position="70"/>
    </location>
</feature>
<keyword evidence="3" id="KW-0808">Transferase</keyword>
<gene>
    <name evidence="3" type="ORF">SAMN05192585_13519</name>
</gene>